<reference evidence="1 2" key="1">
    <citation type="submission" date="2024-01" db="EMBL/GenBank/DDBJ databases">
        <title>The genomes of 5 underutilized Papilionoideae crops provide insights into root nodulation and disease resistance.</title>
        <authorList>
            <person name="Yuan L."/>
        </authorList>
    </citation>
    <scope>NUCLEOTIDE SEQUENCE [LARGE SCALE GENOMIC DNA]</scope>
    <source>
        <strain evidence="1">LY-2023</strain>
        <tissue evidence="1">Leaf</tissue>
    </source>
</reference>
<dbReference type="EMBL" id="JAYKXN010000008">
    <property type="protein sequence ID" value="KAK7264839.1"/>
    <property type="molecule type" value="Genomic_DNA"/>
</dbReference>
<name>A0AAN9EW45_CLITE</name>
<evidence type="ECO:0000313" key="2">
    <source>
        <dbReference type="Proteomes" id="UP001359559"/>
    </source>
</evidence>
<proteinExistence type="predicted"/>
<accession>A0AAN9EW45</accession>
<protein>
    <submittedName>
        <fullName evidence="1">Uncharacterized protein</fullName>
    </submittedName>
</protein>
<sequence>MSKCNVIVIFFNASIQISFLRPRLSLERNYNLRKWCCYTCVVLLSVPHHSMLSLIILITPGILKAQDLVLLASFEPVVVGGSRDESRTLNRGQGLRACGGTATKNSLPRESFNRSFILDVRK</sequence>
<keyword evidence="2" id="KW-1185">Reference proteome</keyword>
<organism evidence="1 2">
    <name type="scientific">Clitoria ternatea</name>
    <name type="common">Butterfly pea</name>
    <dbReference type="NCBI Taxonomy" id="43366"/>
    <lineage>
        <taxon>Eukaryota</taxon>
        <taxon>Viridiplantae</taxon>
        <taxon>Streptophyta</taxon>
        <taxon>Embryophyta</taxon>
        <taxon>Tracheophyta</taxon>
        <taxon>Spermatophyta</taxon>
        <taxon>Magnoliopsida</taxon>
        <taxon>eudicotyledons</taxon>
        <taxon>Gunneridae</taxon>
        <taxon>Pentapetalae</taxon>
        <taxon>rosids</taxon>
        <taxon>fabids</taxon>
        <taxon>Fabales</taxon>
        <taxon>Fabaceae</taxon>
        <taxon>Papilionoideae</taxon>
        <taxon>50 kb inversion clade</taxon>
        <taxon>NPAAA clade</taxon>
        <taxon>indigoferoid/millettioid clade</taxon>
        <taxon>Phaseoleae</taxon>
        <taxon>Clitoria</taxon>
    </lineage>
</organism>
<gene>
    <name evidence="1" type="ORF">RJT34_32451</name>
</gene>
<comment type="caution">
    <text evidence="1">The sequence shown here is derived from an EMBL/GenBank/DDBJ whole genome shotgun (WGS) entry which is preliminary data.</text>
</comment>
<dbReference type="AlphaFoldDB" id="A0AAN9EW45"/>
<evidence type="ECO:0000313" key="1">
    <source>
        <dbReference type="EMBL" id="KAK7264839.1"/>
    </source>
</evidence>
<dbReference type="Proteomes" id="UP001359559">
    <property type="component" value="Unassembled WGS sequence"/>
</dbReference>